<evidence type="ECO:0000313" key="1">
    <source>
        <dbReference type="EMBL" id="CAI3975991.1"/>
    </source>
</evidence>
<dbReference type="GO" id="GO:0016787">
    <property type="term" value="F:hydrolase activity"/>
    <property type="evidence" value="ECO:0007669"/>
    <property type="project" value="UniProtKB-KW"/>
</dbReference>
<dbReference type="Proteomes" id="UP001152797">
    <property type="component" value="Unassembled WGS sequence"/>
</dbReference>
<keyword evidence="4" id="KW-1185">Reference proteome</keyword>
<evidence type="ECO:0000313" key="2">
    <source>
        <dbReference type="EMBL" id="CAL1129366.1"/>
    </source>
</evidence>
<proteinExistence type="predicted"/>
<organism evidence="1">
    <name type="scientific">Cladocopium goreaui</name>
    <dbReference type="NCBI Taxonomy" id="2562237"/>
    <lineage>
        <taxon>Eukaryota</taxon>
        <taxon>Sar</taxon>
        <taxon>Alveolata</taxon>
        <taxon>Dinophyceae</taxon>
        <taxon>Suessiales</taxon>
        <taxon>Symbiodiniaceae</taxon>
        <taxon>Cladocopium</taxon>
    </lineage>
</organism>
<dbReference type="EMBL" id="CAMXCT010000236">
    <property type="protein sequence ID" value="CAI3975991.1"/>
    <property type="molecule type" value="Genomic_DNA"/>
</dbReference>
<dbReference type="EMBL" id="CAMXCT020000236">
    <property type="protein sequence ID" value="CAL1129366.1"/>
    <property type="molecule type" value="Genomic_DNA"/>
</dbReference>
<gene>
    <name evidence="1" type="ORF">C1SCF055_LOCUS4252</name>
</gene>
<sequence>MQTMMKDSWSEGELPKLRSICLLSVSSSTLLADRAATTLMNAAAESVGAADAARAFWYRHVCALKPQPRCLADAYQQSAGRRWGALRGFEWKLGSGGATGGWQLRGAGALDGWSLTTAELRRWATSGCQAPVLSLRGQHDFVTEECVAAWRALAQPDGTGFTEDVLGGCGHNAHLEAPDSVAATLRLWLLDAEDTRRRQAPRKVAPRERRRVKCRVLRRDEARSQLQTWASQLSWASQLQPAVKPGAWRSVGQGLPHRDAFAPSRTARRLADWAAQLPRCGADVASKVMSLDDLLAGSSDSSGRVAFAVMDHDETESTCGIVCIEQKPLQLVGVACNPDGGRKSLCDDAIDEIEAAIKSSK</sequence>
<dbReference type="SUPFAM" id="SSF53474">
    <property type="entry name" value="alpha/beta-Hydrolases"/>
    <property type="match status" value="1"/>
</dbReference>
<reference evidence="2" key="2">
    <citation type="submission" date="2024-04" db="EMBL/GenBank/DDBJ databases">
        <authorList>
            <person name="Chen Y."/>
            <person name="Shah S."/>
            <person name="Dougan E. K."/>
            <person name="Thang M."/>
            <person name="Chan C."/>
        </authorList>
    </citation>
    <scope>NUCLEOTIDE SEQUENCE [LARGE SCALE GENOMIC DNA]</scope>
</reference>
<protein>
    <submittedName>
        <fullName evidence="3">AB hydrolase-1 domain-containing protein</fullName>
    </submittedName>
</protein>
<evidence type="ECO:0000313" key="3">
    <source>
        <dbReference type="EMBL" id="CAL4763303.1"/>
    </source>
</evidence>
<dbReference type="EMBL" id="CAMXCT030000236">
    <property type="protein sequence ID" value="CAL4763303.1"/>
    <property type="molecule type" value="Genomic_DNA"/>
</dbReference>
<dbReference type="Gene3D" id="3.40.50.1820">
    <property type="entry name" value="alpha/beta hydrolase"/>
    <property type="match status" value="1"/>
</dbReference>
<dbReference type="InterPro" id="IPR029058">
    <property type="entry name" value="AB_hydrolase_fold"/>
</dbReference>
<comment type="caution">
    <text evidence="1">The sequence shown here is derived from an EMBL/GenBank/DDBJ whole genome shotgun (WGS) entry which is preliminary data.</text>
</comment>
<name>A0A9P1BME7_9DINO</name>
<evidence type="ECO:0000313" key="4">
    <source>
        <dbReference type="Proteomes" id="UP001152797"/>
    </source>
</evidence>
<keyword evidence="3" id="KW-0378">Hydrolase</keyword>
<dbReference type="OrthoDB" id="190201at2759"/>
<dbReference type="AlphaFoldDB" id="A0A9P1BME7"/>
<reference evidence="1" key="1">
    <citation type="submission" date="2022-10" db="EMBL/GenBank/DDBJ databases">
        <authorList>
            <person name="Chen Y."/>
            <person name="Dougan E. K."/>
            <person name="Chan C."/>
            <person name="Rhodes N."/>
            <person name="Thang M."/>
        </authorList>
    </citation>
    <scope>NUCLEOTIDE SEQUENCE</scope>
</reference>
<accession>A0A9P1BME7</accession>